<feature type="region of interest" description="Disordered" evidence="2">
    <location>
        <begin position="296"/>
        <end position="331"/>
    </location>
</feature>
<feature type="transmembrane region" description="Helical" evidence="3">
    <location>
        <begin position="32"/>
        <end position="51"/>
    </location>
</feature>
<feature type="transmembrane region" description="Helical" evidence="3">
    <location>
        <begin position="412"/>
        <end position="436"/>
    </location>
</feature>
<evidence type="ECO:0000313" key="5">
    <source>
        <dbReference type="Proteomes" id="UP000000552"/>
    </source>
</evidence>
<gene>
    <name evidence="4" type="ordered locus">mlr8221</name>
</gene>
<keyword evidence="3" id="KW-1133">Transmembrane helix</keyword>
<reference evidence="4 5" key="1">
    <citation type="journal article" date="2000" name="DNA Res.">
        <title>Complete genome structure of the nitrogen-fixing symbiotic bacterium Mesorhizobium loti.</title>
        <authorList>
            <person name="Kaneko T."/>
            <person name="Nakamura Y."/>
            <person name="Sato S."/>
            <person name="Asamizu E."/>
            <person name="Kato T."/>
            <person name="Sasamoto S."/>
            <person name="Watanabe A."/>
            <person name="Idesawa K."/>
            <person name="Ishikawa A."/>
            <person name="Kawashima K."/>
            <person name="Kimura T."/>
            <person name="Kishida Y."/>
            <person name="Kiyokawa C."/>
            <person name="Kohara M."/>
            <person name="Matsumoto M."/>
            <person name="Matsuno A."/>
            <person name="Mochizuki Y."/>
            <person name="Nakayama S."/>
            <person name="Nakazaki N."/>
            <person name="Shimpo S."/>
            <person name="Sugimoto M."/>
            <person name="Takeuchi C."/>
            <person name="Yamada M."/>
            <person name="Tabata S."/>
        </authorList>
    </citation>
    <scope>NUCLEOTIDE SEQUENCE [LARGE SCALE GENOMIC DNA]</scope>
    <source>
        <strain evidence="5">LMG 29417 / CECT 9101 / MAFF 303099</strain>
    </source>
</reference>
<dbReference type="eggNOG" id="COG4942">
    <property type="taxonomic scope" value="Bacteria"/>
</dbReference>
<keyword evidence="3" id="KW-0472">Membrane</keyword>
<name>Q983Q8_RHILO</name>
<proteinExistence type="predicted"/>
<evidence type="ECO:0000256" key="2">
    <source>
        <dbReference type="SAM" id="MobiDB-lite"/>
    </source>
</evidence>
<protein>
    <submittedName>
        <fullName evidence="4">Mlr8221 protein</fullName>
    </submittedName>
</protein>
<dbReference type="HOGENOM" id="CLU_513690_0_0_5"/>
<dbReference type="EMBL" id="BA000012">
    <property type="protein sequence ID" value="BAB53822.1"/>
    <property type="molecule type" value="Genomic_DNA"/>
</dbReference>
<keyword evidence="1" id="KW-0175">Coiled coil</keyword>
<dbReference type="KEGG" id="mlo:mlr8221"/>
<dbReference type="AlphaFoldDB" id="Q983Q8"/>
<feature type="coiled-coil region" evidence="1">
    <location>
        <begin position="130"/>
        <end position="170"/>
    </location>
</feature>
<feature type="transmembrane region" description="Helical" evidence="3">
    <location>
        <begin position="71"/>
        <end position="92"/>
    </location>
</feature>
<evidence type="ECO:0000256" key="1">
    <source>
        <dbReference type="SAM" id="Coils"/>
    </source>
</evidence>
<evidence type="ECO:0000256" key="3">
    <source>
        <dbReference type="SAM" id="Phobius"/>
    </source>
</evidence>
<feature type="transmembrane region" description="Helical" evidence="3">
    <location>
        <begin position="99"/>
        <end position="119"/>
    </location>
</feature>
<organism evidence="4 5">
    <name type="scientific">Mesorhizobium japonicum (strain LMG 29417 / CECT 9101 / MAFF 303099)</name>
    <name type="common">Mesorhizobium loti (strain MAFF 303099)</name>
    <dbReference type="NCBI Taxonomy" id="266835"/>
    <lineage>
        <taxon>Bacteria</taxon>
        <taxon>Pseudomonadati</taxon>
        <taxon>Pseudomonadota</taxon>
        <taxon>Alphaproteobacteria</taxon>
        <taxon>Hyphomicrobiales</taxon>
        <taxon>Phyllobacteriaceae</taxon>
        <taxon>Mesorhizobium</taxon>
    </lineage>
</organism>
<feature type="compositionally biased region" description="Basic and acidic residues" evidence="2">
    <location>
        <begin position="319"/>
        <end position="331"/>
    </location>
</feature>
<dbReference type="Proteomes" id="UP000000552">
    <property type="component" value="Chromosome"/>
</dbReference>
<accession>Q983Q8</accession>
<evidence type="ECO:0000313" key="4">
    <source>
        <dbReference type="EMBL" id="BAB53822.1"/>
    </source>
</evidence>
<keyword evidence="3" id="KW-0812">Transmembrane</keyword>
<sequence>MRVDLPDRGRKMQTTMSQKLATYGQWTYRGAWALELAAATIGLTTGVALGYQAFAASESVTAMDLTLASAPFLMVAIAELTKIPIATLLFSVSWVWKPIVLIFLLILAGITFETVFMGMERAGALRQLRYEDLVNKIDALEQEASKLALVDELGRKADQVDQARAEFEEMTALAEKSRAGFQKQIAEVDAELQGTTALTPEASRVRDQIEEKNTVRSSLIEQRDAEIKDAVDQFERQRDSFVQRIKMARDSGDSDSARKLEDEVAKLANPRSKIGAKFDAQIDPLDQEIASLRSDFDRLRASSPPMTADQRQKLTGRRSNLEQTRDADAASWQRRLDEAGKRLADAQGAEANKATVAAQNQVRQDQIAKELAALEKERIPMARTDQVRRIAARWYGAKPEQVTPEQAGVISVIWFSSLAVIAALAGPITAMVALALQRIAARGEVQSQSRLSSLIRRMLLRWRWRRIRTIEVPVEKVVEKEVEKRVEVPVEIEKVVKEILYVPLFTDDPEVLRTALNQELPPDVADLVKLSMKGQGNARPA</sequence>